<keyword evidence="8" id="KW-0966">Cell projection</keyword>
<dbReference type="InterPro" id="IPR008622">
    <property type="entry name" value="FliT"/>
</dbReference>
<evidence type="ECO:0000256" key="3">
    <source>
        <dbReference type="ARBA" id="ARBA00022795"/>
    </source>
</evidence>
<dbReference type="Proteomes" id="UP000321363">
    <property type="component" value="Unassembled WGS sequence"/>
</dbReference>
<dbReference type="EMBL" id="VOQF01000005">
    <property type="protein sequence ID" value="TXC90985.1"/>
    <property type="molecule type" value="Genomic_DNA"/>
</dbReference>
<proteinExistence type="inferred from homology"/>
<comment type="subcellular location">
    <subcellularLocation>
        <location evidence="1">Cytoplasm</location>
        <location evidence="1">Cytosol</location>
    </subcellularLocation>
</comment>
<evidence type="ECO:0000313" key="9">
    <source>
        <dbReference type="Proteomes" id="UP000321363"/>
    </source>
</evidence>
<sequence length="116" mass="13537">MNAVQKLYDTSVDLLSLLEKDASSEGRDQFIQEIESYLQVREEMMKMINPPYTPEQKDIGSKLIELNKKINLHLAGLKKEIQVDLRKLNNNKISKKKYQDAYQPDTISGLFYDKRN</sequence>
<evidence type="ECO:0000313" key="8">
    <source>
        <dbReference type="EMBL" id="TXC90985.1"/>
    </source>
</evidence>
<evidence type="ECO:0000256" key="7">
    <source>
        <dbReference type="ARBA" id="ARBA00093797"/>
    </source>
</evidence>
<dbReference type="Pfam" id="PF05400">
    <property type="entry name" value="FliT"/>
    <property type="match status" value="1"/>
</dbReference>
<name>A0A5C6W144_9BACI</name>
<dbReference type="RefSeq" id="WP_146947636.1">
    <property type="nucleotide sequence ID" value="NZ_VOQF01000005.1"/>
</dbReference>
<gene>
    <name evidence="8" type="ORF">FS935_08745</name>
</gene>
<organism evidence="8 9">
    <name type="scientific">Metabacillus litoralis</name>
    <dbReference type="NCBI Taxonomy" id="152268"/>
    <lineage>
        <taxon>Bacteria</taxon>
        <taxon>Bacillati</taxon>
        <taxon>Bacillota</taxon>
        <taxon>Bacilli</taxon>
        <taxon>Bacillales</taxon>
        <taxon>Bacillaceae</taxon>
        <taxon>Metabacillus</taxon>
    </lineage>
</organism>
<evidence type="ECO:0000256" key="2">
    <source>
        <dbReference type="ARBA" id="ARBA00022490"/>
    </source>
</evidence>
<protein>
    <recommendedName>
        <fullName evidence="7">Flagellar protein FliT</fullName>
    </recommendedName>
</protein>
<evidence type="ECO:0000256" key="1">
    <source>
        <dbReference type="ARBA" id="ARBA00004514"/>
    </source>
</evidence>
<keyword evidence="3" id="KW-1005">Bacterial flagellum biogenesis</keyword>
<evidence type="ECO:0000256" key="6">
    <source>
        <dbReference type="ARBA" id="ARBA00093785"/>
    </source>
</evidence>
<comment type="caution">
    <text evidence="8">The sequence shown here is derived from an EMBL/GenBank/DDBJ whole genome shotgun (WGS) entry which is preliminary data.</text>
</comment>
<comment type="similarity">
    <text evidence="6">Belongs to the bacillales FliT family.</text>
</comment>
<dbReference type="OrthoDB" id="2353131at2"/>
<keyword evidence="8" id="KW-0282">Flagellum</keyword>
<keyword evidence="2" id="KW-0963">Cytoplasm</keyword>
<keyword evidence="4" id="KW-0143">Chaperone</keyword>
<accession>A0A5C6W144</accession>
<evidence type="ECO:0000256" key="4">
    <source>
        <dbReference type="ARBA" id="ARBA00023186"/>
    </source>
</evidence>
<keyword evidence="8" id="KW-0969">Cilium</keyword>
<evidence type="ECO:0000256" key="5">
    <source>
        <dbReference type="ARBA" id="ARBA00093765"/>
    </source>
</evidence>
<dbReference type="AlphaFoldDB" id="A0A5C6W144"/>
<comment type="function">
    <text evidence="5">May act as an export chaperone for the filament capping protein FliD.</text>
</comment>
<keyword evidence="9" id="KW-1185">Reference proteome</keyword>
<reference evidence="8 9" key="1">
    <citation type="journal article" date="2005" name="Int. J. Syst. Evol. Microbiol.">
        <title>Bacillus litoralis sp. nov., isolated from a tidal flat of the Yellow Sea in Korea.</title>
        <authorList>
            <person name="Yoon J.H."/>
            <person name="Oh T.K."/>
        </authorList>
    </citation>
    <scope>NUCLEOTIDE SEQUENCE [LARGE SCALE GENOMIC DNA]</scope>
    <source>
        <strain evidence="8 9">SW-211</strain>
    </source>
</reference>